<dbReference type="PANTHER" id="PTHR43441:SF11">
    <property type="entry name" value="RIBOSOMAL-PROTEIN-SERINE ACETYLTRANSFERASE"/>
    <property type="match status" value="1"/>
</dbReference>
<dbReference type="EMBL" id="JAUFRC010000001">
    <property type="protein sequence ID" value="MDN3712428.1"/>
    <property type="molecule type" value="Genomic_DNA"/>
</dbReference>
<dbReference type="SUPFAM" id="SSF55729">
    <property type="entry name" value="Acyl-CoA N-acyltransferases (Nat)"/>
    <property type="match status" value="1"/>
</dbReference>
<dbReference type="Proteomes" id="UP001243846">
    <property type="component" value="Unassembled WGS sequence"/>
</dbReference>
<keyword evidence="2" id="KW-0808">Transferase</keyword>
<keyword evidence="3" id="KW-1185">Reference proteome</keyword>
<organism evidence="2 3">
    <name type="scientific">Paracoccus cavernae</name>
    <dbReference type="NCBI Taxonomy" id="1571207"/>
    <lineage>
        <taxon>Bacteria</taxon>
        <taxon>Pseudomonadati</taxon>
        <taxon>Pseudomonadota</taxon>
        <taxon>Alphaproteobacteria</taxon>
        <taxon>Rhodobacterales</taxon>
        <taxon>Paracoccaceae</taxon>
        <taxon>Paracoccus</taxon>
    </lineage>
</organism>
<sequence length="167" mass="18830">MTITAKDVTLRPYESSDIAAMTVLLNMPAVVEGTLQLPLRSLAERERKRQGFEPIVDLVAVVDGLVVGHGALQLAEQHRRRHTGTVMLVVRDDFHRQGIGERLLRALLEQADDWLGLRRVELLVHASNTGAIALYEKLGFTREGVLRDYVLTRGHYRDALIMARLNR</sequence>
<dbReference type="PANTHER" id="PTHR43441">
    <property type="entry name" value="RIBOSOMAL-PROTEIN-SERINE ACETYLTRANSFERASE"/>
    <property type="match status" value="1"/>
</dbReference>
<proteinExistence type="predicted"/>
<feature type="domain" description="N-acetyltransferase" evidence="1">
    <location>
        <begin position="8"/>
        <end position="167"/>
    </location>
</feature>
<dbReference type="PROSITE" id="PS51186">
    <property type="entry name" value="GNAT"/>
    <property type="match status" value="1"/>
</dbReference>
<evidence type="ECO:0000313" key="3">
    <source>
        <dbReference type="Proteomes" id="UP001243846"/>
    </source>
</evidence>
<dbReference type="Pfam" id="PF00583">
    <property type="entry name" value="Acetyltransf_1"/>
    <property type="match status" value="1"/>
</dbReference>
<evidence type="ECO:0000313" key="2">
    <source>
        <dbReference type="EMBL" id="MDN3712428.1"/>
    </source>
</evidence>
<dbReference type="EC" id="2.3.1.-" evidence="2"/>
<evidence type="ECO:0000259" key="1">
    <source>
        <dbReference type="PROSITE" id="PS51186"/>
    </source>
</evidence>
<reference evidence="3" key="1">
    <citation type="journal article" date="2019" name="Int. J. Syst. Evol. Microbiol.">
        <title>The Global Catalogue of Microorganisms (GCM) 10K type strain sequencing project: providing services to taxonomists for standard genome sequencing and annotation.</title>
        <authorList>
            <consortium name="The Broad Institute Genomics Platform"/>
            <consortium name="The Broad Institute Genome Sequencing Center for Infectious Disease"/>
            <person name="Wu L."/>
            <person name="Ma J."/>
        </authorList>
    </citation>
    <scope>NUCLEOTIDE SEQUENCE [LARGE SCALE GENOMIC DNA]</scope>
    <source>
        <strain evidence="3">CECT 8482</strain>
    </source>
</reference>
<accession>A0ABT8D6L6</accession>
<name>A0ABT8D6L6_9RHOB</name>
<dbReference type="InterPro" id="IPR051908">
    <property type="entry name" value="Ribosomal_N-acetyltransferase"/>
</dbReference>
<dbReference type="Gene3D" id="3.40.630.30">
    <property type="match status" value="1"/>
</dbReference>
<keyword evidence="2" id="KW-0012">Acyltransferase</keyword>
<dbReference type="RefSeq" id="WP_377682653.1">
    <property type="nucleotide sequence ID" value="NZ_JBHMDZ010000001.1"/>
</dbReference>
<comment type="caution">
    <text evidence="2">The sequence shown here is derived from an EMBL/GenBank/DDBJ whole genome shotgun (WGS) entry which is preliminary data.</text>
</comment>
<dbReference type="GO" id="GO:0016746">
    <property type="term" value="F:acyltransferase activity"/>
    <property type="evidence" value="ECO:0007669"/>
    <property type="project" value="UniProtKB-KW"/>
</dbReference>
<dbReference type="CDD" id="cd04301">
    <property type="entry name" value="NAT_SF"/>
    <property type="match status" value="1"/>
</dbReference>
<protein>
    <submittedName>
        <fullName evidence="2">GNAT family N-acetyltransferase</fullName>
        <ecNumber evidence="2">2.3.1.-</ecNumber>
    </submittedName>
</protein>
<dbReference type="InterPro" id="IPR000182">
    <property type="entry name" value="GNAT_dom"/>
</dbReference>
<gene>
    <name evidence="2" type="ORF">QWZ10_12910</name>
</gene>
<dbReference type="InterPro" id="IPR016181">
    <property type="entry name" value="Acyl_CoA_acyltransferase"/>
</dbReference>